<dbReference type="SUPFAM" id="SSF47413">
    <property type="entry name" value="lambda repressor-like DNA-binding domains"/>
    <property type="match status" value="1"/>
</dbReference>
<keyword evidence="2" id="KW-0472">Membrane</keyword>
<dbReference type="EMBL" id="JAOZFE010000004">
    <property type="protein sequence ID" value="MCW0953391.1"/>
    <property type="molecule type" value="Genomic_DNA"/>
</dbReference>
<evidence type="ECO:0000256" key="2">
    <source>
        <dbReference type="SAM" id="Phobius"/>
    </source>
</evidence>
<evidence type="ECO:0000259" key="3">
    <source>
        <dbReference type="PROSITE" id="PS50943"/>
    </source>
</evidence>
<gene>
    <name evidence="4" type="ORF">OIT44_04805</name>
</gene>
<sequence>MNINDVIKQQRLASQLTQEELATELFVSRQLISNWERGKSYPNLEQIIQLSDFFNISLDELIKGDTKMTKTFDRALKLKKGLYFALGLLAVLIINGFISNVPLASTQFDIPVTKLTLVRDKTYDGGDMYRDFNTDVTATIKQTNPFIRVNPDTVFFHSDHNYIFLNATKSFNLFHIFTWSTPITIKNSIMLDNKIPNKELELEIPNANLEVVDQETSSKH</sequence>
<keyword evidence="5" id="KW-1185">Reference proteome</keyword>
<dbReference type="Pfam" id="PF01381">
    <property type="entry name" value="HTH_3"/>
    <property type="match status" value="1"/>
</dbReference>
<keyword evidence="2" id="KW-1133">Transmembrane helix</keyword>
<protein>
    <submittedName>
        <fullName evidence="4">Helix-turn-helix domain-containing protein</fullName>
    </submittedName>
</protein>
<comment type="caution">
    <text evidence="4">The sequence shown here is derived from an EMBL/GenBank/DDBJ whole genome shotgun (WGS) entry which is preliminary data.</text>
</comment>
<name>A0ABT3E4M8_9LACO</name>
<dbReference type="InterPro" id="IPR001387">
    <property type="entry name" value="Cro/C1-type_HTH"/>
</dbReference>
<dbReference type="PROSITE" id="PS50943">
    <property type="entry name" value="HTH_CROC1"/>
    <property type="match status" value="1"/>
</dbReference>
<keyword evidence="1" id="KW-0238">DNA-binding</keyword>
<dbReference type="InterPro" id="IPR010982">
    <property type="entry name" value="Lambda_DNA-bd_dom_sf"/>
</dbReference>
<reference evidence="4 5" key="1">
    <citation type="submission" date="2022-10" db="EMBL/GenBank/DDBJ databases">
        <title>Weissella fermenti sp. nov., isolated from fermented cabbage.</title>
        <authorList>
            <person name="Lee J.K."/>
            <person name="Baek J.H."/>
            <person name="Choi D.G."/>
            <person name="Kim J.M."/>
            <person name="Jeon C.O."/>
        </authorList>
    </citation>
    <scope>NUCLEOTIDE SEQUENCE [LARGE SCALE GENOMIC DNA]</scope>
    <source>
        <strain evidence="4 5">KACC 18534</strain>
    </source>
</reference>
<evidence type="ECO:0000313" key="5">
    <source>
        <dbReference type="Proteomes" id="UP001526225"/>
    </source>
</evidence>
<dbReference type="Proteomes" id="UP001526225">
    <property type="component" value="Unassembled WGS sequence"/>
</dbReference>
<dbReference type="PANTHER" id="PTHR46558:SF15">
    <property type="entry name" value="HELIX-TURN-HELIX DOMAIN PROTEIN"/>
    <property type="match status" value="1"/>
</dbReference>
<organism evidence="4 5">
    <name type="scientific">Weissella ceti</name>
    <dbReference type="NCBI Taxonomy" id="759620"/>
    <lineage>
        <taxon>Bacteria</taxon>
        <taxon>Bacillati</taxon>
        <taxon>Bacillota</taxon>
        <taxon>Bacilli</taxon>
        <taxon>Lactobacillales</taxon>
        <taxon>Lactobacillaceae</taxon>
        <taxon>Weissella</taxon>
    </lineage>
</organism>
<dbReference type="RefSeq" id="WP_213408907.1">
    <property type="nucleotide sequence ID" value="NZ_CP074441.1"/>
</dbReference>
<feature type="transmembrane region" description="Helical" evidence="2">
    <location>
        <begin position="81"/>
        <end position="98"/>
    </location>
</feature>
<evidence type="ECO:0000313" key="4">
    <source>
        <dbReference type="EMBL" id="MCW0953391.1"/>
    </source>
</evidence>
<dbReference type="PANTHER" id="PTHR46558">
    <property type="entry name" value="TRACRIPTIONAL REGULATORY PROTEIN-RELATED-RELATED"/>
    <property type="match status" value="1"/>
</dbReference>
<feature type="domain" description="HTH cro/C1-type" evidence="3">
    <location>
        <begin position="7"/>
        <end position="61"/>
    </location>
</feature>
<proteinExistence type="predicted"/>
<dbReference type="CDD" id="cd00093">
    <property type="entry name" value="HTH_XRE"/>
    <property type="match status" value="1"/>
</dbReference>
<accession>A0ABT3E4M8</accession>
<dbReference type="Gene3D" id="1.10.260.40">
    <property type="entry name" value="lambda repressor-like DNA-binding domains"/>
    <property type="match status" value="1"/>
</dbReference>
<evidence type="ECO:0000256" key="1">
    <source>
        <dbReference type="ARBA" id="ARBA00023125"/>
    </source>
</evidence>
<dbReference type="SMART" id="SM00530">
    <property type="entry name" value="HTH_XRE"/>
    <property type="match status" value="1"/>
</dbReference>
<keyword evidence="2" id="KW-0812">Transmembrane</keyword>